<name>A0A438F0B5_VITVI</name>
<feature type="region of interest" description="Disordered" evidence="1">
    <location>
        <begin position="194"/>
        <end position="228"/>
    </location>
</feature>
<evidence type="ECO:0008006" key="4">
    <source>
        <dbReference type="Google" id="ProtNLM"/>
    </source>
</evidence>
<feature type="compositionally biased region" description="Acidic residues" evidence="1">
    <location>
        <begin position="205"/>
        <end position="228"/>
    </location>
</feature>
<dbReference type="AlphaFoldDB" id="A0A438F0B5"/>
<protein>
    <recommendedName>
        <fullName evidence="4">Retrotransposon Copia-like N-terminal domain-containing protein</fullName>
    </recommendedName>
</protein>
<proteinExistence type="predicted"/>
<dbReference type="PANTHER" id="PTHR37610">
    <property type="entry name" value="CCHC-TYPE DOMAIN-CONTAINING PROTEIN"/>
    <property type="match status" value="1"/>
</dbReference>
<evidence type="ECO:0000313" key="3">
    <source>
        <dbReference type="Proteomes" id="UP000288805"/>
    </source>
</evidence>
<dbReference type="PANTHER" id="PTHR37610:SF45">
    <property type="entry name" value="RETROTRANSPOSON GAG DOMAIN-CONTAINING PROTEIN"/>
    <property type="match status" value="1"/>
</dbReference>
<gene>
    <name evidence="2" type="ORF">CK203_095679</name>
</gene>
<reference evidence="2 3" key="1">
    <citation type="journal article" date="2018" name="PLoS Genet.">
        <title>Population sequencing reveals clonal diversity and ancestral inbreeding in the grapevine cultivar Chardonnay.</title>
        <authorList>
            <person name="Roach M.J."/>
            <person name="Johnson D.L."/>
            <person name="Bohlmann J."/>
            <person name="van Vuuren H.J."/>
            <person name="Jones S.J."/>
            <person name="Pretorius I.S."/>
            <person name="Schmidt S.A."/>
            <person name="Borneman A.R."/>
        </authorList>
    </citation>
    <scope>NUCLEOTIDE SEQUENCE [LARGE SCALE GENOMIC DNA]</scope>
    <source>
        <strain evidence="3">cv. Chardonnay</strain>
        <tissue evidence="2">Leaf</tissue>
    </source>
</reference>
<comment type="caution">
    <text evidence="2">The sequence shown here is derived from an EMBL/GenBank/DDBJ whole genome shotgun (WGS) entry which is preliminary data.</text>
</comment>
<evidence type="ECO:0000313" key="2">
    <source>
        <dbReference type="EMBL" id="RVW53437.1"/>
    </source>
</evidence>
<dbReference type="EMBL" id="QGNW01001146">
    <property type="protein sequence ID" value="RVW53437.1"/>
    <property type="molecule type" value="Genomic_DNA"/>
</dbReference>
<organism evidence="2 3">
    <name type="scientific">Vitis vinifera</name>
    <name type="common">Grape</name>
    <dbReference type="NCBI Taxonomy" id="29760"/>
    <lineage>
        <taxon>Eukaryota</taxon>
        <taxon>Viridiplantae</taxon>
        <taxon>Streptophyta</taxon>
        <taxon>Embryophyta</taxon>
        <taxon>Tracheophyta</taxon>
        <taxon>Spermatophyta</taxon>
        <taxon>Magnoliopsida</taxon>
        <taxon>eudicotyledons</taxon>
        <taxon>Gunneridae</taxon>
        <taxon>Pentapetalae</taxon>
        <taxon>rosids</taxon>
        <taxon>Vitales</taxon>
        <taxon>Vitaceae</taxon>
        <taxon>Viteae</taxon>
        <taxon>Vitis</taxon>
    </lineage>
</organism>
<accession>A0A438F0B5</accession>
<evidence type="ECO:0000256" key="1">
    <source>
        <dbReference type="SAM" id="MobiDB-lite"/>
    </source>
</evidence>
<sequence>MTNDKLESSSVPIIHVQSENPSFTTNVILIETNYDVWSQIMEMHIAGCEKLEYRTSKTSLKVTNTSYAKWYAENQMVKGWLLTSMSPEIMKRNLRLHIAHEIWIALAKAFYDEADELQLFALNQRAFSTKQTNYHAFVVVIEPNHVSTSNPKKASSFIATSRNVGKDLHTSTPGENRDEVQTLHHPLDNLDFIRGDNLETSGECPSDDNTMDNEECPGDGPEFFDDENQGQMEEALKDPRWRKTMNEEMKALQKNLMWEVVNLLKGRYLLDVGGSSP</sequence>
<dbReference type="Proteomes" id="UP000288805">
    <property type="component" value="Unassembled WGS sequence"/>
</dbReference>